<dbReference type="AlphaFoldDB" id="A0A5J9TQQ3"/>
<dbReference type="EMBL" id="RWGY01000039">
    <property type="protein sequence ID" value="TVU13011.1"/>
    <property type="molecule type" value="Genomic_DNA"/>
</dbReference>
<feature type="compositionally biased region" description="Pro residues" evidence="1">
    <location>
        <begin position="10"/>
        <end position="22"/>
    </location>
</feature>
<feature type="transmembrane region" description="Helical" evidence="2">
    <location>
        <begin position="173"/>
        <end position="195"/>
    </location>
</feature>
<accession>A0A5J9TQQ3</accession>
<keyword evidence="2" id="KW-1133">Transmembrane helix</keyword>
<evidence type="ECO:0000256" key="1">
    <source>
        <dbReference type="SAM" id="MobiDB-lite"/>
    </source>
</evidence>
<evidence type="ECO:0000313" key="4">
    <source>
        <dbReference type="Proteomes" id="UP000324897"/>
    </source>
</evidence>
<gene>
    <name evidence="3" type="ORF">EJB05_46679</name>
</gene>
<protein>
    <submittedName>
        <fullName evidence="3">Uncharacterized protein</fullName>
    </submittedName>
</protein>
<keyword evidence="2" id="KW-0812">Transmembrane</keyword>
<evidence type="ECO:0000313" key="3">
    <source>
        <dbReference type="EMBL" id="TVU13011.1"/>
    </source>
</evidence>
<dbReference type="Gramene" id="TVU13011">
    <property type="protein sequence ID" value="TVU13011"/>
    <property type="gene ID" value="EJB05_46679"/>
</dbReference>
<comment type="caution">
    <text evidence="3">The sequence shown here is derived from an EMBL/GenBank/DDBJ whole genome shotgun (WGS) entry which is preliminary data.</text>
</comment>
<feature type="transmembrane region" description="Helical" evidence="2">
    <location>
        <begin position="58"/>
        <end position="80"/>
    </location>
</feature>
<dbReference type="Proteomes" id="UP000324897">
    <property type="component" value="Chromosome 3"/>
</dbReference>
<proteinExistence type="predicted"/>
<feature type="region of interest" description="Disordered" evidence="1">
    <location>
        <begin position="1"/>
        <end position="22"/>
    </location>
</feature>
<keyword evidence="2" id="KW-0472">Membrane</keyword>
<keyword evidence="4" id="KW-1185">Reference proteome</keyword>
<sequence>MADAKKMLKKPPPLLPVSKQPPPAAASQELVVVTVVGTTKQKLQVAKAKPAAFPGVKVACALALVGALALTAGAGVALLGSPCDLAKSSWWAPCIELTEAAGAKVIALEHDQLWMGGFQAGVALLELLIPGHRDGLGLVAIALGVANLYLGAVINNIFAAAAPGNLSIQATNILYIVVFAALYVVAFVALLFQGYDDDE</sequence>
<evidence type="ECO:0000256" key="2">
    <source>
        <dbReference type="SAM" id="Phobius"/>
    </source>
</evidence>
<feature type="transmembrane region" description="Helical" evidence="2">
    <location>
        <begin position="136"/>
        <end position="161"/>
    </location>
</feature>
<organism evidence="3 4">
    <name type="scientific">Eragrostis curvula</name>
    <name type="common">weeping love grass</name>
    <dbReference type="NCBI Taxonomy" id="38414"/>
    <lineage>
        <taxon>Eukaryota</taxon>
        <taxon>Viridiplantae</taxon>
        <taxon>Streptophyta</taxon>
        <taxon>Embryophyta</taxon>
        <taxon>Tracheophyta</taxon>
        <taxon>Spermatophyta</taxon>
        <taxon>Magnoliopsida</taxon>
        <taxon>Liliopsida</taxon>
        <taxon>Poales</taxon>
        <taxon>Poaceae</taxon>
        <taxon>PACMAD clade</taxon>
        <taxon>Chloridoideae</taxon>
        <taxon>Eragrostideae</taxon>
        <taxon>Eragrostidinae</taxon>
        <taxon>Eragrostis</taxon>
    </lineage>
</organism>
<reference evidence="3 4" key="1">
    <citation type="journal article" date="2019" name="Sci. Rep.">
        <title>A high-quality genome of Eragrostis curvula grass provides insights into Poaceae evolution and supports new strategies to enhance forage quality.</title>
        <authorList>
            <person name="Carballo J."/>
            <person name="Santos B.A.C.M."/>
            <person name="Zappacosta D."/>
            <person name="Garbus I."/>
            <person name="Selva J.P."/>
            <person name="Gallo C.A."/>
            <person name="Diaz A."/>
            <person name="Albertini E."/>
            <person name="Caccamo M."/>
            <person name="Echenique V."/>
        </authorList>
    </citation>
    <scope>NUCLEOTIDE SEQUENCE [LARGE SCALE GENOMIC DNA]</scope>
    <source>
        <strain evidence="4">cv. Victoria</strain>
        <tissue evidence="3">Leaf</tissue>
    </source>
</reference>
<name>A0A5J9TQQ3_9POAL</name>